<dbReference type="AlphaFoldDB" id="A0A2N5HTQ1"/>
<dbReference type="InterPro" id="IPR003646">
    <property type="entry name" value="SH3-like_bac-type"/>
</dbReference>
<dbReference type="PANTHER" id="PTHR34408">
    <property type="entry name" value="FAMILY PROTEIN, PUTATIVE-RELATED"/>
    <property type="match status" value="1"/>
</dbReference>
<proteinExistence type="predicted"/>
<feature type="domain" description="SH3b" evidence="1">
    <location>
        <begin position="227"/>
        <end position="289"/>
    </location>
</feature>
<dbReference type="Gene3D" id="2.30.30.40">
    <property type="entry name" value="SH3 Domains"/>
    <property type="match status" value="2"/>
</dbReference>
<dbReference type="PANTHER" id="PTHR34408:SF1">
    <property type="entry name" value="GLYCOSYL HYDROLASE FAMILY 19 DOMAIN-CONTAINING PROTEIN HI_1415"/>
    <property type="match status" value="1"/>
</dbReference>
<dbReference type="InterPro" id="IPR018392">
    <property type="entry name" value="LysM"/>
</dbReference>
<evidence type="ECO:0000313" key="4">
    <source>
        <dbReference type="Proteomes" id="UP000234950"/>
    </source>
</evidence>
<evidence type="ECO:0000259" key="1">
    <source>
        <dbReference type="PROSITE" id="PS51781"/>
    </source>
</evidence>
<evidence type="ECO:0000313" key="3">
    <source>
        <dbReference type="EMBL" id="PLS08890.1"/>
    </source>
</evidence>
<sequence length="414" mass="45825">MKKEIYTTGELTLSRKETYGKHKQIKPVPVFTSRMEKREYYKNVTLFDIRHVLDVKGLLKDIRANFHTYVNQVHEWIQNNPIKKLIVTGIFTVVLGLYVNTANAAAYIQEYTYQVKNGENIEEVAAKHGVTVQEILDANGLASIEGKKILLPKVQDRIVTASTLNVRSQATTKSSIINKYKKGDVVKVSFVENGWAGILIKGRLCYVSADYLTNTEKEDSPIIESQAKTMYVTATSLRVREASSTSSAVLGSLKLNDRVLVTANINGWAKIKINGRTAYVSETYLTSKEKTKTDSTTVYVVKKGDTFTKIAKALDITTAAIQKLNPAVEPTKLKIGQKINIPSAPSNPNQIKVTGQIGAVDNEGTFLFITSDGRTNTAKATGSLINELFKSQGKIVNLILEGKRGQRLTLISFQ</sequence>
<feature type="domain" description="LysM" evidence="2">
    <location>
        <begin position="111"/>
        <end position="160"/>
    </location>
</feature>
<dbReference type="CDD" id="cd00118">
    <property type="entry name" value="LysM"/>
    <property type="match status" value="2"/>
</dbReference>
<reference evidence="3 4" key="1">
    <citation type="submission" date="2017-11" db="EMBL/GenBank/DDBJ databases">
        <title>Comparitive Functional Genomics of Dry Heat Resistant strains isolated from the Viking Spacecraft.</title>
        <authorList>
            <person name="Seuylemezian A."/>
            <person name="Cooper K."/>
            <person name="Vaishampayan P."/>
        </authorList>
    </citation>
    <scope>NUCLEOTIDE SEQUENCE [LARGE SCALE GENOMIC DNA]</scope>
    <source>
        <strain evidence="3 4">V32-6</strain>
    </source>
</reference>
<dbReference type="SMART" id="SM00257">
    <property type="entry name" value="LysM"/>
    <property type="match status" value="2"/>
</dbReference>
<dbReference type="Pfam" id="PF08239">
    <property type="entry name" value="SH3_3"/>
    <property type="match status" value="2"/>
</dbReference>
<dbReference type="PROSITE" id="PS51782">
    <property type="entry name" value="LYSM"/>
    <property type="match status" value="2"/>
</dbReference>
<dbReference type="InterPro" id="IPR052354">
    <property type="entry name" value="Cell_Wall_Dynamics_Protein"/>
</dbReference>
<dbReference type="PROSITE" id="PS51781">
    <property type="entry name" value="SH3B"/>
    <property type="match status" value="2"/>
</dbReference>
<dbReference type="RefSeq" id="WP_101646291.1">
    <property type="nucleotide sequence ID" value="NZ_PGVE01000015.1"/>
</dbReference>
<organism evidence="3 4">
    <name type="scientific">Neobacillus cucumis</name>
    <dbReference type="NCBI Taxonomy" id="1740721"/>
    <lineage>
        <taxon>Bacteria</taxon>
        <taxon>Bacillati</taxon>
        <taxon>Bacillota</taxon>
        <taxon>Bacilli</taxon>
        <taxon>Bacillales</taxon>
        <taxon>Bacillaceae</taxon>
        <taxon>Neobacillus</taxon>
    </lineage>
</organism>
<dbReference type="Proteomes" id="UP000234950">
    <property type="component" value="Unassembled WGS sequence"/>
</dbReference>
<feature type="domain" description="LysM" evidence="2">
    <location>
        <begin position="297"/>
        <end position="341"/>
    </location>
</feature>
<dbReference type="EMBL" id="PGVE01000015">
    <property type="protein sequence ID" value="PLS08890.1"/>
    <property type="molecule type" value="Genomic_DNA"/>
</dbReference>
<dbReference type="Pfam" id="PF01476">
    <property type="entry name" value="LysM"/>
    <property type="match status" value="2"/>
</dbReference>
<gene>
    <name evidence="3" type="ORF">CVD27_02325</name>
</gene>
<comment type="caution">
    <text evidence="3">The sequence shown here is derived from an EMBL/GenBank/DDBJ whole genome shotgun (WGS) entry which is preliminary data.</text>
</comment>
<keyword evidence="4" id="KW-1185">Reference proteome</keyword>
<feature type="domain" description="SH3b" evidence="1">
    <location>
        <begin position="154"/>
        <end position="216"/>
    </location>
</feature>
<dbReference type="OrthoDB" id="2455924at2"/>
<protein>
    <submittedName>
        <fullName evidence="3">Uncharacterized protein</fullName>
    </submittedName>
</protein>
<evidence type="ECO:0000259" key="2">
    <source>
        <dbReference type="PROSITE" id="PS51782"/>
    </source>
</evidence>
<accession>A0A2N5HTQ1</accession>
<dbReference type="SUPFAM" id="SSF54106">
    <property type="entry name" value="LysM domain"/>
    <property type="match status" value="2"/>
</dbReference>
<dbReference type="Gene3D" id="3.10.350.10">
    <property type="entry name" value="LysM domain"/>
    <property type="match status" value="2"/>
</dbReference>
<dbReference type="SMART" id="SM00287">
    <property type="entry name" value="SH3b"/>
    <property type="match status" value="2"/>
</dbReference>
<name>A0A2N5HTQ1_9BACI</name>
<dbReference type="InterPro" id="IPR036779">
    <property type="entry name" value="LysM_dom_sf"/>
</dbReference>